<feature type="compositionally biased region" description="Polar residues" evidence="1">
    <location>
        <begin position="40"/>
        <end position="54"/>
    </location>
</feature>
<organism evidence="2 3">
    <name type="scientific">Clavelina lepadiformis</name>
    <name type="common">Light-bulb sea squirt</name>
    <name type="synonym">Ascidia lepadiformis</name>
    <dbReference type="NCBI Taxonomy" id="159417"/>
    <lineage>
        <taxon>Eukaryota</taxon>
        <taxon>Metazoa</taxon>
        <taxon>Chordata</taxon>
        <taxon>Tunicata</taxon>
        <taxon>Ascidiacea</taxon>
        <taxon>Aplousobranchia</taxon>
        <taxon>Clavelinidae</taxon>
        <taxon>Clavelina</taxon>
    </lineage>
</organism>
<reference evidence="2 3" key="1">
    <citation type="submission" date="2024-02" db="EMBL/GenBank/DDBJ databases">
        <authorList>
            <person name="Daric V."/>
            <person name="Darras S."/>
        </authorList>
    </citation>
    <scope>NUCLEOTIDE SEQUENCE [LARGE SCALE GENOMIC DNA]</scope>
</reference>
<feature type="region of interest" description="Disordered" evidence="1">
    <location>
        <begin position="40"/>
        <end position="85"/>
    </location>
</feature>
<keyword evidence="3" id="KW-1185">Reference proteome</keyword>
<comment type="caution">
    <text evidence="2">The sequence shown here is derived from an EMBL/GenBank/DDBJ whole genome shotgun (WGS) entry which is preliminary data.</text>
</comment>
<protein>
    <submittedName>
        <fullName evidence="2">Uncharacterized protein</fullName>
    </submittedName>
</protein>
<accession>A0ABP0EWS2</accession>
<sequence>MQFEIYMTAYRCTFPFHGRPGETAKNSIFPVRSKKITQCGNNVSQKAKQQSVNPSLPPKQVKYHTPNPLSLQLTKLSQQKLNSKD</sequence>
<name>A0ABP0EWS2_CLALP</name>
<feature type="compositionally biased region" description="Low complexity" evidence="1">
    <location>
        <begin position="69"/>
        <end position="85"/>
    </location>
</feature>
<evidence type="ECO:0000256" key="1">
    <source>
        <dbReference type="SAM" id="MobiDB-lite"/>
    </source>
</evidence>
<proteinExistence type="predicted"/>
<dbReference type="EMBL" id="CAWYQH010000001">
    <property type="protein sequence ID" value="CAK8671903.1"/>
    <property type="molecule type" value="Genomic_DNA"/>
</dbReference>
<evidence type="ECO:0000313" key="2">
    <source>
        <dbReference type="EMBL" id="CAK8671903.1"/>
    </source>
</evidence>
<dbReference type="Proteomes" id="UP001642483">
    <property type="component" value="Unassembled WGS sequence"/>
</dbReference>
<gene>
    <name evidence="2" type="ORF">CVLEPA_LOCUS933</name>
</gene>
<evidence type="ECO:0000313" key="3">
    <source>
        <dbReference type="Proteomes" id="UP001642483"/>
    </source>
</evidence>